<reference evidence="2 3" key="1">
    <citation type="submission" date="2015-08" db="EMBL/GenBank/DDBJ databases">
        <title>Next Generation Sequencing and Analysis of the Genome of Puccinia sorghi L Schw, the Causal Agent of Maize Common Rust.</title>
        <authorList>
            <person name="Rochi L."/>
            <person name="Burguener G."/>
            <person name="Darino M."/>
            <person name="Turjanski A."/>
            <person name="Kreff E."/>
            <person name="Dieguez M.J."/>
            <person name="Sacco F."/>
        </authorList>
    </citation>
    <scope>NUCLEOTIDE SEQUENCE [LARGE SCALE GENOMIC DNA]</scope>
    <source>
        <strain evidence="2 3">RO10H11247</strain>
    </source>
</reference>
<feature type="compositionally biased region" description="Basic and acidic residues" evidence="1">
    <location>
        <begin position="216"/>
        <end position="239"/>
    </location>
</feature>
<feature type="region of interest" description="Disordered" evidence="1">
    <location>
        <begin position="126"/>
        <end position="189"/>
    </location>
</feature>
<gene>
    <name evidence="2" type="ORF">VP01_1763g1</name>
</gene>
<feature type="compositionally biased region" description="Basic and acidic residues" evidence="1">
    <location>
        <begin position="128"/>
        <end position="142"/>
    </location>
</feature>
<accession>A0A0L6VGQ8</accession>
<dbReference type="OrthoDB" id="2507502at2759"/>
<proteinExistence type="predicted"/>
<dbReference type="Proteomes" id="UP000037035">
    <property type="component" value="Unassembled WGS sequence"/>
</dbReference>
<name>A0A0L6VGQ8_9BASI</name>
<organism evidence="2 3">
    <name type="scientific">Puccinia sorghi</name>
    <dbReference type="NCBI Taxonomy" id="27349"/>
    <lineage>
        <taxon>Eukaryota</taxon>
        <taxon>Fungi</taxon>
        <taxon>Dikarya</taxon>
        <taxon>Basidiomycota</taxon>
        <taxon>Pucciniomycotina</taxon>
        <taxon>Pucciniomycetes</taxon>
        <taxon>Pucciniales</taxon>
        <taxon>Pucciniaceae</taxon>
        <taxon>Puccinia</taxon>
    </lineage>
</organism>
<feature type="region of interest" description="Disordered" evidence="1">
    <location>
        <begin position="207"/>
        <end position="335"/>
    </location>
</feature>
<feature type="region of interest" description="Disordered" evidence="1">
    <location>
        <begin position="475"/>
        <end position="518"/>
    </location>
</feature>
<evidence type="ECO:0000313" key="2">
    <source>
        <dbReference type="EMBL" id="KNZ59300.1"/>
    </source>
</evidence>
<feature type="compositionally biased region" description="Polar residues" evidence="1">
    <location>
        <begin position="299"/>
        <end position="314"/>
    </location>
</feature>
<evidence type="ECO:0000313" key="3">
    <source>
        <dbReference type="Proteomes" id="UP000037035"/>
    </source>
</evidence>
<sequence>MVIRELNSENLKELERETKNNKRQSREEEENNRTSIINRFLLAHHPQPEEEPPNQQHKEKTGSITTNLSVGSSIPLKPRVPNYHHHPKPAAQEDQQSSIVDRAQRKPLTTLLYFSNLLISVSYRKRNKENSDHETLKSVEHAKRTKAKTSALSASIKHLPDSLPNPGRSEKPRRLTAVSGSALKNQRRNSWGGDLAFNELSFLDKKRVSKSQTKQKKPDQLKEKTKDSSHSIHTQKKEIVTSQSSSKLPIHPSGIDPCKMRQGGNVDPKSITQSARNSSFPSSGHSAYSFKMRKKAPQQPLQTIPSASPQPQLDQDTHCKSFSPPQTEASPSHKLLDARRTPLLEEYPPVEKGQSDHHHHAKNPIHSSRQDSLNHTRLIINNPCSPRSGLAFPLDGYEDESFHATSHRSSIGMLDPDEYLSVWSAAGYSNTIDNGQEEGDERLSVFDPKSPFPEGSQLFWNDENLQDLSDPLVEEVDSPWSPRRGLVAPAEGLTGEDHGNDHDDEEEQAESNGYEGFNADGSGLAYEYYDNEVYYEEDMTRLDGDSIEDYWDNDDEWQGVDEMSILRGYPEDGGMSREQSDHSYYNNRLDSEDGCRSTRAPPPLDHARYPPDWVYATTNTWAPC</sequence>
<dbReference type="VEuPathDB" id="FungiDB:VP01_1763g1"/>
<feature type="compositionally biased region" description="Basic and acidic residues" evidence="1">
    <location>
        <begin position="1"/>
        <end position="26"/>
    </location>
</feature>
<feature type="region of interest" description="Disordered" evidence="1">
    <location>
        <begin position="571"/>
        <end position="607"/>
    </location>
</feature>
<keyword evidence="3" id="KW-1185">Reference proteome</keyword>
<comment type="caution">
    <text evidence="2">The sequence shown here is derived from an EMBL/GenBank/DDBJ whole genome shotgun (WGS) entry which is preliminary data.</text>
</comment>
<dbReference type="AlphaFoldDB" id="A0A0L6VGQ8"/>
<dbReference type="EMBL" id="LAVV01006574">
    <property type="protein sequence ID" value="KNZ59300.1"/>
    <property type="molecule type" value="Genomic_DNA"/>
</dbReference>
<feature type="region of interest" description="Disordered" evidence="1">
    <location>
        <begin position="348"/>
        <end position="373"/>
    </location>
</feature>
<protein>
    <submittedName>
        <fullName evidence="2">Uncharacterized protein</fullName>
    </submittedName>
</protein>
<feature type="region of interest" description="Disordered" evidence="1">
    <location>
        <begin position="66"/>
        <end position="99"/>
    </location>
</feature>
<feature type="compositionally biased region" description="Polar residues" evidence="1">
    <location>
        <begin position="270"/>
        <end position="286"/>
    </location>
</feature>
<evidence type="ECO:0000256" key="1">
    <source>
        <dbReference type="SAM" id="MobiDB-lite"/>
    </source>
</evidence>
<feature type="region of interest" description="Disordered" evidence="1">
    <location>
        <begin position="1"/>
        <end position="36"/>
    </location>
</feature>